<evidence type="ECO:0000256" key="7">
    <source>
        <dbReference type="SAM" id="SignalP"/>
    </source>
</evidence>
<evidence type="ECO:0000256" key="5">
    <source>
        <dbReference type="ARBA" id="ARBA00034321"/>
    </source>
</evidence>
<dbReference type="AlphaFoldDB" id="A0A0K8RA10"/>
<feature type="region of interest" description="Disordered" evidence="6">
    <location>
        <begin position="31"/>
        <end position="71"/>
    </location>
</feature>
<reference evidence="8" key="1">
    <citation type="submission" date="2012-12" db="EMBL/GenBank/DDBJ databases">
        <title>Identification and characterization of a phenylalanine ammonia-lyase gene family in Isatis indigotica Fort.</title>
        <authorList>
            <person name="Liu Q."/>
            <person name="Chen J."/>
            <person name="Zhou X."/>
            <person name="Di P."/>
            <person name="Xiao Y."/>
            <person name="Xuan H."/>
            <person name="Zhang L."/>
            <person name="Chen W."/>
        </authorList>
    </citation>
    <scope>NUCLEOTIDE SEQUENCE</scope>
    <source>
        <tissue evidence="8">Salivary gland</tissue>
    </source>
</reference>
<keyword evidence="3 7" id="KW-0732">Signal</keyword>
<name>A0A0K8RA10_IXORI</name>
<accession>A0A0K8RA10</accession>
<organism evidence="8">
    <name type="scientific">Ixodes ricinus</name>
    <name type="common">Common tick</name>
    <name type="synonym">Acarus ricinus</name>
    <dbReference type="NCBI Taxonomy" id="34613"/>
    <lineage>
        <taxon>Eukaryota</taxon>
        <taxon>Metazoa</taxon>
        <taxon>Ecdysozoa</taxon>
        <taxon>Arthropoda</taxon>
        <taxon>Chelicerata</taxon>
        <taxon>Arachnida</taxon>
        <taxon>Acari</taxon>
        <taxon>Parasitiformes</taxon>
        <taxon>Ixodida</taxon>
        <taxon>Ixodoidea</taxon>
        <taxon>Ixodidae</taxon>
        <taxon>Ixodinae</taxon>
        <taxon>Ixodes</taxon>
    </lineage>
</organism>
<dbReference type="Pfam" id="PF12115">
    <property type="entry name" value="Salp15"/>
    <property type="match status" value="1"/>
</dbReference>
<sequence length="150" mass="16858">MFKLRFFIVFALAGLCFLDQFNCEEVQEESFAGSSSGGEENKEDNEEQNESSTGKSGKRLGHELPSFIGGPKEKHEYMKKLHEECEKKHSLWLTNERNITFPSCTYYCMSKTGTQPPKQVRIPEGMLCTYNTTCPATGECPEPPATLPSC</sequence>
<feature type="signal peptide" evidence="7">
    <location>
        <begin position="1"/>
        <end position="23"/>
    </location>
</feature>
<evidence type="ECO:0000313" key="8">
    <source>
        <dbReference type="EMBL" id="JAA68002.1"/>
    </source>
</evidence>
<comment type="similarity">
    <text evidence="5">Belongs to the salp15 family.</text>
</comment>
<dbReference type="GO" id="GO:0005576">
    <property type="term" value="C:extracellular region"/>
    <property type="evidence" value="ECO:0007669"/>
    <property type="project" value="UniProtKB-SubCell"/>
</dbReference>
<dbReference type="EMBL" id="GADI01005806">
    <property type="protein sequence ID" value="JAA68002.1"/>
    <property type="molecule type" value="mRNA"/>
</dbReference>
<evidence type="ECO:0000256" key="6">
    <source>
        <dbReference type="SAM" id="MobiDB-lite"/>
    </source>
</evidence>
<keyword evidence="2" id="KW-0964">Secreted</keyword>
<proteinExistence type="evidence at transcript level"/>
<evidence type="ECO:0000256" key="2">
    <source>
        <dbReference type="ARBA" id="ARBA00022525"/>
    </source>
</evidence>
<keyword evidence="4" id="KW-0325">Glycoprotein</keyword>
<dbReference type="InterPro" id="IPR021971">
    <property type="entry name" value="Salp15"/>
</dbReference>
<evidence type="ECO:0000256" key="3">
    <source>
        <dbReference type="ARBA" id="ARBA00022729"/>
    </source>
</evidence>
<feature type="chain" id="PRO_5005516491" evidence="7">
    <location>
        <begin position="24"/>
        <end position="150"/>
    </location>
</feature>
<protein>
    <submittedName>
        <fullName evidence="8">Putative ixodes 8-cys protein</fullName>
    </submittedName>
</protein>
<evidence type="ECO:0000256" key="4">
    <source>
        <dbReference type="ARBA" id="ARBA00023180"/>
    </source>
</evidence>
<evidence type="ECO:0000256" key="1">
    <source>
        <dbReference type="ARBA" id="ARBA00004613"/>
    </source>
</evidence>
<comment type="subcellular location">
    <subcellularLocation>
        <location evidence="1">Secreted</location>
    </subcellularLocation>
</comment>